<dbReference type="EMBL" id="LR134363">
    <property type="protein sequence ID" value="VEG73779.1"/>
    <property type="molecule type" value="Genomic_DNA"/>
</dbReference>
<dbReference type="RefSeq" id="WP_026428173.1">
    <property type="nucleotide sequence ID" value="NZ_CBCRWE010000038.1"/>
</dbReference>
<feature type="transmembrane region" description="Helical" evidence="1">
    <location>
        <begin position="134"/>
        <end position="155"/>
    </location>
</feature>
<keyword evidence="1" id="KW-0472">Membrane</keyword>
<dbReference type="KEGG" id="asla:NCTC11923_00391"/>
<dbReference type="STRING" id="1278298.GCA_000428685_02360"/>
<sequence>MPGSITSLIVVGVAVALLLVVLVLHKGRGPRTVLLRWAAATMLISAVLRESTSVLGDVPVIDLIKRLIFLVTMTTVIILVLTFRRTSITRRAARRYWWLAGAVGILQCALFWLMPLQSDGSLYPYTEAGRSPAILLYYGLFDTTIAVTAIACGYGCVRALMRGQQPLLARISLILGICSVVTAVGYVVVGWLALLESVGSDYDAVHRQLFLATIAFLLGMIAVGGIRTIVVEGQSALATSVGTDIVEPLWREVTRLHPGVMLPADRLTRRERLVRLVVETNDALHLIRRSSADAPGVLTGEDPSDPDQTADLLIHLLGESAAPQPPGLRTRLLMRVSALMPDDEVASSVKELYALRLAFAARDRQRALPAR</sequence>
<dbReference type="Proteomes" id="UP000276899">
    <property type="component" value="Chromosome"/>
</dbReference>
<keyword evidence="1" id="KW-1133">Transmembrane helix</keyword>
<gene>
    <name evidence="2" type="ORF">NCTC11923_00391</name>
</gene>
<protein>
    <recommendedName>
        <fullName evidence="4">Histidine kinase N-terminal 7TM region domain-containing protein</fullName>
    </recommendedName>
</protein>
<feature type="transmembrane region" description="Helical" evidence="1">
    <location>
        <begin position="167"/>
        <end position="189"/>
    </location>
</feature>
<proteinExistence type="predicted"/>
<name>A0A3S4U0Z0_9ACTO</name>
<dbReference type="AlphaFoldDB" id="A0A3S4U0Z0"/>
<keyword evidence="1" id="KW-0812">Transmembrane</keyword>
<feature type="transmembrane region" description="Helical" evidence="1">
    <location>
        <begin position="209"/>
        <end position="230"/>
    </location>
</feature>
<feature type="transmembrane region" description="Helical" evidence="1">
    <location>
        <begin position="33"/>
        <end position="51"/>
    </location>
</feature>
<accession>A0A3S4U0Z0</accession>
<reference evidence="2 3" key="1">
    <citation type="submission" date="2018-12" db="EMBL/GenBank/DDBJ databases">
        <authorList>
            <consortium name="Pathogen Informatics"/>
        </authorList>
    </citation>
    <scope>NUCLEOTIDE SEQUENCE [LARGE SCALE GENOMIC DNA]</scope>
    <source>
        <strain evidence="2 3">NCTC11923</strain>
    </source>
</reference>
<evidence type="ECO:0000256" key="1">
    <source>
        <dbReference type="SAM" id="Phobius"/>
    </source>
</evidence>
<keyword evidence="3" id="KW-1185">Reference proteome</keyword>
<evidence type="ECO:0000313" key="2">
    <source>
        <dbReference type="EMBL" id="VEG73779.1"/>
    </source>
</evidence>
<feature type="transmembrane region" description="Helical" evidence="1">
    <location>
        <begin position="63"/>
        <end position="84"/>
    </location>
</feature>
<organism evidence="2 3">
    <name type="scientific">Actinomyces slackii</name>
    <dbReference type="NCBI Taxonomy" id="52774"/>
    <lineage>
        <taxon>Bacteria</taxon>
        <taxon>Bacillati</taxon>
        <taxon>Actinomycetota</taxon>
        <taxon>Actinomycetes</taxon>
        <taxon>Actinomycetales</taxon>
        <taxon>Actinomycetaceae</taxon>
        <taxon>Actinomyces</taxon>
    </lineage>
</organism>
<feature type="transmembrane region" description="Helical" evidence="1">
    <location>
        <begin position="96"/>
        <end position="114"/>
    </location>
</feature>
<evidence type="ECO:0000313" key="3">
    <source>
        <dbReference type="Proteomes" id="UP000276899"/>
    </source>
</evidence>
<feature type="transmembrane region" description="Helical" evidence="1">
    <location>
        <begin position="6"/>
        <end position="24"/>
    </location>
</feature>
<evidence type="ECO:0008006" key="4">
    <source>
        <dbReference type="Google" id="ProtNLM"/>
    </source>
</evidence>